<evidence type="ECO:0000313" key="1">
    <source>
        <dbReference type="EMBL" id="CAG8694954.1"/>
    </source>
</evidence>
<comment type="caution">
    <text evidence="1">The sequence shown here is derived from an EMBL/GenBank/DDBJ whole genome shotgun (WGS) entry which is preliminary data.</text>
</comment>
<keyword evidence="2" id="KW-1185">Reference proteome</keyword>
<organism evidence="1 2">
    <name type="scientific">Acaulospora colombiana</name>
    <dbReference type="NCBI Taxonomy" id="27376"/>
    <lineage>
        <taxon>Eukaryota</taxon>
        <taxon>Fungi</taxon>
        <taxon>Fungi incertae sedis</taxon>
        <taxon>Mucoromycota</taxon>
        <taxon>Glomeromycotina</taxon>
        <taxon>Glomeromycetes</taxon>
        <taxon>Diversisporales</taxon>
        <taxon>Acaulosporaceae</taxon>
        <taxon>Acaulospora</taxon>
    </lineage>
</organism>
<name>A0ACA9P9L0_9GLOM</name>
<feature type="non-terminal residue" evidence="1">
    <location>
        <position position="274"/>
    </location>
</feature>
<dbReference type="EMBL" id="CAJVPT010030607">
    <property type="protein sequence ID" value="CAG8694954.1"/>
    <property type="molecule type" value="Genomic_DNA"/>
</dbReference>
<accession>A0ACA9P9L0</accession>
<protein>
    <submittedName>
        <fullName evidence="1">13412_t:CDS:1</fullName>
    </submittedName>
</protein>
<gene>
    <name evidence="1" type="ORF">ACOLOM_LOCUS9991</name>
</gene>
<evidence type="ECO:0000313" key="2">
    <source>
        <dbReference type="Proteomes" id="UP000789525"/>
    </source>
</evidence>
<reference evidence="1" key="1">
    <citation type="submission" date="2021-06" db="EMBL/GenBank/DDBJ databases">
        <authorList>
            <person name="Kallberg Y."/>
            <person name="Tangrot J."/>
            <person name="Rosling A."/>
        </authorList>
    </citation>
    <scope>NUCLEOTIDE SEQUENCE</scope>
    <source>
        <strain evidence="1">CL356</strain>
    </source>
</reference>
<proteinExistence type="predicted"/>
<sequence length="274" mass="32108">MASNIRIGTESTPLIHPPHPYHNDRDPFNGQNSKLKRFLKFLSIFILLVVILLYIHRPKEIVDKKPYPPDVDIGDLKEHRLIWKGAQSFDYYLKLSHSMIFTDESEGSNRTSGIEFVARNEPTSSERKERMTEEKFKKLRKEQRFDEGVEIYYDIFIKFYESFRVLSATSSVNGEWKSSNITLINYESNDVNSEKYNEICEFKINWSDDLEGVILKRNVDLAREETNLNENSYNVVAYVKGSIDYGFMFYENEDGSGKLFAKTNQTEIGWKMEQ</sequence>
<dbReference type="Proteomes" id="UP000789525">
    <property type="component" value="Unassembled WGS sequence"/>
</dbReference>